<protein>
    <submittedName>
        <fullName evidence="1">Uncharacterized protein</fullName>
    </submittedName>
</protein>
<accession>A0A139PAS3</accession>
<proteinExistence type="predicted"/>
<dbReference type="AlphaFoldDB" id="A0A139PAS3"/>
<comment type="caution">
    <text evidence="1">The sequence shown here is derived from an EMBL/GenBank/DDBJ whole genome shotgun (WGS) entry which is preliminary data.</text>
</comment>
<dbReference type="OrthoDB" id="2227349at2"/>
<dbReference type="PATRIC" id="fig|1303.79.peg.1818"/>
<organism evidence="1 2">
    <name type="scientific">Streptococcus oralis</name>
    <dbReference type="NCBI Taxonomy" id="1303"/>
    <lineage>
        <taxon>Bacteria</taxon>
        <taxon>Bacillati</taxon>
        <taxon>Bacillota</taxon>
        <taxon>Bacilli</taxon>
        <taxon>Lactobacillales</taxon>
        <taxon>Streptococcaceae</taxon>
        <taxon>Streptococcus</taxon>
    </lineage>
</organism>
<gene>
    <name evidence="1" type="ORF">SORDD16_01533</name>
</gene>
<reference evidence="1 2" key="1">
    <citation type="submission" date="2016-01" db="EMBL/GenBank/DDBJ databases">
        <title>Highly variable Streptococcus oralis are common among viridans streptococci isolated from primates.</title>
        <authorList>
            <person name="Denapaite D."/>
            <person name="Rieger M."/>
            <person name="Koendgen S."/>
            <person name="Brueckner R."/>
            <person name="Ochigava I."/>
            <person name="Kappeler P."/>
            <person name="Maetz-Rensing K."/>
            <person name="Leendertz F."/>
            <person name="Hakenbeck R."/>
        </authorList>
    </citation>
    <scope>NUCLEOTIDE SEQUENCE [LARGE SCALE GENOMIC DNA]</scope>
    <source>
        <strain evidence="1 2">DD16</strain>
    </source>
</reference>
<dbReference type="RefSeq" id="WP_061453089.1">
    <property type="nucleotide sequence ID" value="NZ_KQ969554.1"/>
</dbReference>
<name>A0A139PAS3_STROR</name>
<sequence>MKLLFPDVAVEDFDFSAEWLITAMNADNKQVHFEGQGRNSDLEMILDFEENSELFESVSVGELVHLDPESFLQAGNEPYKPQYEGF</sequence>
<evidence type="ECO:0000313" key="2">
    <source>
        <dbReference type="Proteomes" id="UP000072653"/>
    </source>
</evidence>
<dbReference type="Proteomes" id="UP000072653">
    <property type="component" value="Unassembled WGS sequence"/>
</dbReference>
<dbReference type="EMBL" id="LQOB01000273">
    <property type="protein sequence ID" value="KXT85381.1"/>
    <property type="molecule type" value="Genomic_DNA"/>
</dbReference>
<evidence type="ECO:0000313" key="1">
    <source>
        <dbReference type="EMBL" id="KXT85381.1"/>
    </source>
</evidence>